<proteinExistence type="predicted"/>
<dbReference type="CDD" id="cd00377">
    <property type="entry name" value="ICL_PEPM"/>
    <property type="match status" value="1"/>
</dbReference>
<protein>
    <recommendedName>
        <fullName evidence="3">Carboxyvinyl-carboxyphosphonate phosphorylmutase</fullName>
    </recommendedName>
</protein>
<organism evidence="1 2">
    <name type="scientific">Candidatus Marsarchaeota G2 archaeon BE_D</name>
    <dbReference type="NCBI Taxonomy" id="1978158"/>
    <lineage>
        <taxon>Archaea</taxon>
        <taxon>Candidatus Marsarchaeota</taxon>
        <taxon>Candidatus Marsarchaeota group 2</taxon>
    </lineage>
</organism>
<dbReference type="InterPro" id="IPR015813">
    <property type="entry name" value="Pyrv/PenolPyrv_kinase-like_dom"/>
</dbReference>
<dbReference type="PANTHER" id="PTHR42905">
    <property type="entry name" value="PHOSPHOENOLPYRUVATE CARBOXYLASE"/>
    <property type="match status" value="1"/>
</dbReference>
<dbReference type="GO" id="GO:0016833">
    <property type="term" value="F:oxo-acid-lyase activity"/>
    <property type="evidence" value="ECO:0007669"/>
    <property type="project" value="UniProtKB-ARBA"/>
</dbReference>
<dbReference type="PANTHER" id="PTHR42905:SF5">
    <property type="entry name" value="CARBOXYVINYL-CARBOXYPHOSPHONATE PHOSPHORYLMUTASE, CHLOROPLASTIC"/>
    <property type="match status" value="1"/>
</dbReference>
<dbReference type="Pfam" id="PF13714">
    <property type="entry name" value="PEP_mutase"/>
    <property type="match status" value="1"/>
</dbReference>
<sequence>MNNRPSLLKAMLKGDDIILMPAVWDGFSAKVVEAMGFKAALISGAGLAESRLGVPDVGILGLADNLEGTRMIASRTNLLLIADADTGYGNAMTVYHVVKEFEKTGVAGIMIEDQVWPKRCGHLSGKEVIPTEEMVAKIRAAVDARENPDFIIKARTDAAIKGIEEAINRANAYLKAGADLVLADALLSVQDIEKFTKNVGGPVAVNMGFGIRRRPTTPLLTPKVLKEIGVKVIDYGRITSAAAIMGMKKALTALLETVDKETVTERPDLVVDFDELQELMDYKKYLELDRKYRVE</sequence>
<dbReference type="InterPro" id="IPR040442">
    <property type="entry name" value="Pyrv_kinase-like_dom_sf"/>
</dbReference>
<dbReference type="EMBL" id="NEXF01000214">
    <property type="protein sequence ID" value="PSO07634.1"/>
    <property type="molecule type" value="Genomic_DNA"/>
</dbReference>
<dbReference type="AlphaFoldDB" id="A0A2R6C9U3"/>
<dbReference type="InterPro" id="IPR039556">
    <property type="entry name" value="ICL/PEPM"/>
</dbReference>
<evidence type="ECO:0000313" key="2">
    <source>
        <dbReference type="Proteomes" id="UP000242015"/>
    </source>
</evidence>
<comment type="caution">
    <text evidence="1">The sequence shown here is derived from an EMBL/GenBank/DDBJ whole genome shotgun (WGS) entry which is preliminary data.</text>
</comment>
<gene>
    <name evidence="1" type="ORF">B9Q04_09835</name>
</gene>
<dbReference type="Proteomes" id="UP000242015">
    <property type="component" value="Unassembled WGS sequence"/>
</dbReference>
<dbReference type="SUPFAM" id="SSF51621">
    <property type="entry name" value="Phosphoenolpyruvate/pyruvate domain"/>
    <property type="match status" value="1"/>
</dbReference>
<evidence type="ECO:0000313" key="1">
    <source>
        <dbReference type="EMBL" id="PSO07634.1"/>
    </source>
</evidence>
<dbReference type="InterPro" id="IPR018523">
    <property type="entry name" value="Isocitrate_lyase_ph_CS"/>
</dbReference>
<name>A0A2R6C9U3_9ARCH</name>
<accession>A0A2R6C9U3</accession>
<dbReference type="Gene3D" id="3.20.20.60">
    <property type="entry name" value="Phosphoenolpyruvate-binding domains"/>
    <property type="match status" value="1"/>
</dbReference>
<reference evidence="1 2" key="1">
    <citation type="submission" date="2017-04" db="EMBL/GenBank/DDBJ databases">
        <title>Novel microbial lineages endemic to geothermal iron-oxide mats fill important gaps in the evolutionary history of Archaea.</title>
        <authorList>
            <person name="Jay Z.J."/>
            <person name="Beam J.P."/>
            <person name="Dlakic M."/>
            <person name="Rusch D.B."/>
            <person name="Kozubal M.A."/>
            <person name="Inskeep W.P."/>
        </authorList>
    </citation>
    <scope>NUCLEOTIDE SEQUENCE [LARGE SCALE GENOMIC DNA]</scope>
    <source>
        <strain evidence="1">BE_D</strain>
    </source>
</reference>
<dbReference type="PROSITE" id="PS00161">
    <property type="entry name" value="ISOCITRATE_LYASE"/>
    <property type="match status" value="1"/>
</dbReference>
<evidence type="ECO:0008006" key="3">
    <source>
        <dbReference type="Google" id="ProtNLM"/>
    </source>
</evidence>